<dbReference type="InterPro" id="IPR036390">
    <property type="entry name" value="WH_DNA-bd_sf"/>
</dbReference>
<evidence type="ECO:0000256" key="1">
    <source>
        <dbReference type="ARBA" id="ARBA00009437"/>
    </source>
</evidence>
<evidence type="ECO:0000256" key="4">
    <source>
        <dbReference type="ARBA" id="ARBA00023163"/>
    </source>
</evidence>
<keyword evidence="2" id="KW-0805">Transcription regulation</keyword>
<dbReference type="InterPro" id="IPR036388">
    <property type="entry name" value="WH-like_DNA-bd_sf"/>
</dbReference>
<evidence type="ECO:0000313" key="6">
    <source>
        <dbReference type="EMBL" id="TMV09528.1"/>
    </source>
</evidence>
<dbReference type="InterPro" id="IPR005119">
    <property type="entry name" value="LysR_subst-bd"/>
</dbReference>
<dbReference type="RefSeq" id="WP_138839587.1">
    <property type="nucleotide sequence ID" value="NZ_VCPD01000001.1"/>
</dbReference>
<gene>
    <name evidence="6" type="ORF">FGK63_00195</name>
</gene>
<name>A0ABY2X2F5_9RHOB</name>
<feature type="domain" description="HTH lysR-type" evidence="5">
    <location>
        <begin position="7"/>
        <end position="64"/>
    </location>
</feature>
<evidence type="ECO:0000256" key="2">
    <source>
        <dbReference type="ARBA" id="ARBA00023015"/>
    </source>
</evidence>
<accession>A0ABY2X2F5</accession>
<dbReference type="SUPFAM" id="SSF53850">
    <property type="entry name" value="Periplasmic binding protein-like II"/>
    <property type="match status" value="1"/>
</dbReference>
<dbReference type="PANTHER" id="PTHR30118">
    <property type="entry name" value="HTH-TYPE TRANSCRIPTIONAL REGULATOR LEUO-RELATED"/>
    <property type="match status" value="1"/>
</dbReference>
<evidence type="ECO:0000256" key="3">
    <source>
        <dbReference type="ARBA" id="ARBA00023125"/>
    </source>
</evidence>
<evidence type="ECO:0000259" key="5">
    <source>
        <dbReference type="PROSITE" id="PS50931"/>
    </source>
</evidence>
<evidence type="ECO:0000313" key="7">
    <source>
        <dbReference type="Proteomes" id="UP001193035"/>
    </source>
</evidence>
<reference evidence="6 7" key="1">
    <citation type="submission" date="2019-05" db="EMBL/GenBank/DDBJ databases">
        <title>Ruegeria sp. nov., isolated from tidal flat.</title>
        <authorList>
            <person name="Kim W."/>
        </authorList>
    </citation>
    <scope>NUCLEOTIDE SEQUENCE [LARGE SCALE GENOMIC DNA]</scope>
    <source>
        <strain evidence="6 7">CAU 1488</strain>
    </source>
</reference>
<dbReference type="Pfam" id="PF00126">
    <property type="entry name" value="HTH_1"/>
    <property type="match status" value="1"/>
</dbReference>
<comment type="similarity">
    <text evidence="1">Belongs to the LysR transcriptional regulatory family.</text>
</comment>
<comment type="caution">
    <text evidence="6">The sequence shown here is derived from an EMBL/GenBank/DDBJ whole genome shotgun (WGS) entry which is preliminary data.</text>
</comment>
<keyword evidence="3" id="KW-0238">DNA-binding</keyword>
<sequence length="316" mass="35139">MTNLKTFDLNLLRVLNALLEEPSTVRAGERLGLSQPAVSAALARLRAALGDELFFRRGKGLEPTQYALTLKEELQQVLERIEDLIRGPGTFDPRTSDVSFRISGSDFFAELLMPRLAERLQLLAPKMRVHLVDLVPDSYVETLDRYEVDLAIVPKTPLPDWVESRPVFRSSFSVVARKGHPRLKREGLSGGDVVPIDLFCDVGHVLFSPEGNSRAIGDAALAEVGRERRVVMTMPIFSGVYRAVAGSDLIALLPTALAYHVEKAAGLRVYRAPMPVPTAQLCMIWHRRYSASASHSWMRDQIAELLSCLDEEPIIP</sequence>
<dbReference type="InterPro" id="IPR000847">
    <property type="entry name" value="LysR_HTH_N"/>
</dbReference>
<dbReference type="PANTHER" id="PTHR30118:SF6">
    <property type="entry name" value="HTH-TYPE TRANSCRIPTIONAL REGULATOR LEUO"/>
    <property type="match status" value="1"/>
</dbReference>
<dbReference type="Pfam" id="PF03466">
    <property type="entry name" value="LysR_substrate"/>
    <property type="match status" value="1"/>
</dbReference>
<dbReference type="Gene3D" id="3.40.190.10">
    <property type="entry name" value="Periplasmic binding protein-like II"/>
    <property type="match status" value="2"/>
</dbReference>
<dbReference type="InterPro" id="IPR050389">
    <property type="entry name" value="LysR-type_TF"/>
</dbReference>
<keyword evidence="7" id="KW-1185">Reference proteome</keyword>
<dbReference type="SUPFAM" id="SSF46785">
    <property type="entry name" value="Winged helix' DNA-binding domain"/>
    <property type="match status" value="1"/>
</dbReference>
<dbReference type="CDD" id="cd08417">
    <property type="entry name" value="PBP2_Nitroaromatics_like"/>
    <property type="match status" value="1"/>
</dbReference>
<dbReference type="InterPro" id="IPR037402">
    <property type="entry name" value="YidZ_PBP2"/>
</dbReference>
<organism evidence="6 7">
    <name type="scientific">Ruegeria sediminis</name>
    <dbReference type="NCBI Taxonomy" id="2583820"/>
    <lineage>
        <taxon>Bacteria</taxon>
        <taxon>Pseudomonadati</taxon>
        <taxon>Pseudomonadota</taxon>
        <taxon>Alphaproteobacteria</taxon>
        <taxon>Rhodobacterales</taxon>
        <taxon>Roseobacteraceae</taxon>
        <taxon>Ruegeria</taxon>
    </lineage>
</organism>
<dbReference type="PRINTS" id="PR00039">
    <property type="entry name" value="HTHLYSR"/>
</dbReference>
<proteinExistence type="inferred from homology"/>
<dbReference type="Gene3D" id="1.10.10.10">
    <property type="entry name" value="Winged helix-like DNA-binding domain superfamily/Winged helix DNA-binding domain"/>
    <property type="match status" value="1"/>
</dbReference>
<dbReference type="EMBL" id="VCPD01000001">
    <property type="protein sequence ID" value="TMV09528.1"/>
    <property type="molecule type" value="Genomic_DNA"/>
</dbReference>
<keyword evidence="4" id="KW-0804">Transcription</keyword>
<dbReference type="Proteomes" id="UP001193035">
    <property type="component" value="Unassembled WGS sequence"/>
</dbReference>
<dbReference type="PROSITE" id="PS50931">
    <property type="entry name" value="HTH_LYSR"/>
    <property type="match status" value="1"/>
</dbReference>
<protein>
    <submittedName>
        <fullName evidence="6">LysR family transcriptional regulator</fullName>
    </submittedName>
</protein>